<feature type="transmembrane region" description="Helical" evidence="4">
    <location>
        <begin position="51"/>
        <end position="72"/>
    </location>
</feature>
<accession>A0A1I4F7D5</accession>
<dbReference type="PROSITE" id="PS50850">
    <property type="entry name" value="MFS"/>
    <property type="match status" value="1"/>
</dbReference>
<keyword evidence="7" id="KW-1185">Reference proteome</keyword>
<protein>
    <submittedName>
        <fullName evidence="6">Sugar phosphate permease</fullName>
    </submittedName>
</protein>
<feature type="transmembrane region" description="Helical" evidence="4">
    <location>
        <begin position="104"/>
        <end position="126"/>
    </location>
</feature>
<dbReference type="PANTHER" id="PTHR11360">
    <property type="entry name" value="MONOCARBOXYLATE TRANSPORTER"/>
    <property type="match status" value="1"/>
</dbReference>
<feature type="transmembrane region" description="Helical" evidence="4">
    <location>
        <begin position="379"/>
        <end position="399"/>
    </location>
</feature>
<proteinExistence type="predicted"/>
<dbReference type="GO" id="GO:0022857">
    <property type="term" value="F:transmembrane transporter activity"/>
    <property type="evidence" value="ECO:0007669"/>
    <property type="project" value="InterPro"/>
</dbReference>
<dbReference type="STRING" id="195913.SAMN04488004_108103"/>
<feature type="transmembrane region" description="Helical" evidence="4">
    <location>
        <begin position="311"/>
        <end position="333"/>
    </location>
</feature>
<dbReference type="AlphaFoldDB" id="A0A1I4F7D5"/>
<dbReference type="Gene3D" id="1.20.1250.20">
    <property type="entry name" value="MFS general substrate transporter like domains"/>
    <property type="match status" value="1"/>
</dbReference>
<feature type="transmembrane region" description="Helical" evidence="4">
    <location>
        <begin position="79"/>
        <end position="98"/>
    </location>
</feature>
<dbReference type="InterPro" id="IPR036259">
    <property type="entry name" value="MFS_trans_sf"/>
</dbReference>
<evidence type="ECO:0000256" key="1">
    <source>
        <dbReference type="ARBA" id="ARBA00022692"/>
    </source>
</evidence>
<dbReference type="Pfam" id="PF07690">
    <property type="entry name" value="MFS_1"/>
    <property type="match status" value="1"/>
</dbReference>
<feature type="transmembrane region" description="Helical" evidence="4">
    <location>
        <begin position="138"/>
        <end position="162"/>
    </location>
</feature>
<keyword evidence="1 4" id="KW-0812">Transmembrane</keyword>
<feature type="transmembrane region" description="Helical" evidence="4">
    <location>
        <begin position="287"/>
        <end position="305"/>
    </location>
</feature>
<dbReference type="PANTHER" id="PTHR11360:SF308">
    <property type="entry name" value="BLL3089 PROTEIN"/>
    <property type="match status" value="1"/>
</dbReference>
<dbReference type="Proteomes" id="UP000199550">
    <property type="component" value="Unassembled WGS sequence"/>
</dbReference>
<feature type="transmembrane region" description="Helical" evidence="4">
    <location>
        <begin position="168"/>
        <end position="188"/>
    </location>
</feature>
<evidence type="ECO:0000256" key="4">
    <source>
        <dbReference type="SAM" id="Phobius"/>
    </source>
</evidence>
<evidence type="ECO:0000256" key="2">
    <source>
        <dbReference type="ARBA" id="ARBA00022989"/>
    </source>
</evidence>
<dbReference type="InterPro" id="IPR011701">
    <property type="entry name" value="MFS"/>
</dbReference>
<keyword evidence="2 4" id="KW-1133">Transmembrane helix</keyword>
<dbReference type="InterPro" id="IPR020846">
    <property type="entry name" value="MFS_dom"/>
</dbReference>
<feature type="domain" description="Major facilitator superfamily (MFS) profile" evidence="5">
    <location>
        <begin position="5"/>
        <end position="406"/>
    </location>
</feature>
<feature type="transmembrane region" description="Helical" evidence="4">
    <location>
        <begin position="221"/>
        <end position="242"/>
    </location>
</feature>
<feature type="transmembrane region" description="Helical" evidence="4">
    <location>
        <begin position="345"/>
        <end position="367"/>
    </location>
</feature>
<gene>
    <name evidence="6" type="ORF">SAMN04488004_108103</name>
</gene>
<evidence type="ECO:0000256" key="3">
    <source>
        <dbReference type="ARBA" id="ARBA00023136"/>
    </source>
</evidence>
<dbReference type="OrthoDB" id="1404228at2"/>
<dbReference type="EMBL" id="FOTF01000008">
    <property type="protein sequence ID" value="SFL12757.1"/>
    <property type="molecule type" value="Genomic_DNA"/>
</dbReference>
<evidence type="ECO:0000313" key="6">
    <source>
        <dbReference type="EMBL" id="SFL12757.1"/>
    </source>
</evidence>
<dbReference type="InterPro" id="IPR050327">
    <property type="entry name" value="Proton-linked_MCT"/>
</dbReference>
<evidence type="ECO:0000313" key="7">
    <source>
        <dbReference type="Proteomes" id="UP000199550"/>
    </source>
</evidence>
<keyword evidence="3 4" id="KW-0472">Membrane</keyword>
<reference evidence="6 7" key="1">
    <citation type="submission" date="2016-10" db="EMBL/GenBank/DDBJ databases">
        <authorList>
            <person name="de Groot N.N."/>
        </authorList>
    </citation>
    <scope>NUCLEOTIDE SEQUENCE [LARGE SCALE GENOMIC DNA]</scope>
    <source>
        <strain evidence="6 7">DSM 16199</strain>
    </source>
</reference>
<evidence type="ECO:0000259" key="5">
    <source>
        <dbReference type="PROSITE" id="PS50850"/>
    </source>
</evidence>
<sequence>MSFIHFVRANWLFLLAGFTLTLTSSYGQTFFISLFAGQIMADFGLSDGQWGGIYTLGTTASAITMVWAGTLVDRFRVRALGTLVLLALAAACLFMAAVPNAALLVLAIFFLRLFGQGMSSHLAVVAMARWFVASRGKALSIASMGFAVGQAVLPIIFVALLMTWDWRMLWVVAAGIVLLTVPLMTMLLRQERTPQSMAKDEQAAGMNGLHWTRGQVLRHPLFWLMVPALLGPPAWGTALFFQQVHLTEVKGWPLAGFVALFPLYTGVIIAATFGTGWGVDKIGTGRIVPFYMLPFAVGFALMAGADSLFAAGIALLVLGAGQGMQSTLPAAFWADFFGTRHIGSIKAAAAAIMVFGSAIGPGISGLLIDHGIEFPQQMWGYAVYFVFAAGAATIGVTTARKSLSAA</sequence>
<dbReference type="SUPFAM" id="SSF103473">
    <property type="entry name" value="MFS general substrate transporter"/>
    <property type="match status" value="1"/>
</dbReference>
<feature type="transmembrane region" description="Helical" evidence="4">
    <location>
        <begin position="254"/>
        <end position="275"/>
    </location>
</feature>
<name>A0A1I4F7D5_9RHOB</name>
<organism evidence="6 7">
    <name type="scientific">Loktanella salsilacus</name>
    <dbReference type="NCBI Taxonomy" id="195913"/>
    <lineage>
        <taxon>Bacteria</taxon>
        <taxon>Pseudomonadati</taxon>
        <taxon>Pseudomonadota</taxon>
        <taxon>Alphaproteobacteria</taxon>
        <taxon>Rhodobacterales</taxon>
        <taxon>Roseobacteraceae</taxon>
        <taxon>Loktanella</taxon>
    </lineage>
</organism>
<dbReference type="RefSeq" id="WP_090188579.1">
    <property type="nucleotide sequence ID" value="NZ_FOTF01000008.1"/>
</dbReference>